<evidence type="ECO:0000313" key="3">
    <source>
        <dbReference type="EMBL" id="VFA97925.1"/>
    </source>
</evidence>
<protein>
    <submittedName>
        <fullName evidence="3">Uncharacterized conserved protein</fullName>
    </submittedName>
</protein>
<dbReference type="InterPro" id="IPR012312">
    <property type="entry name" value="Hemerythrin-like"/>
</dbReference>
<dbReference type="Pfam" id="PF01814">
    <property type="entry name" value="Hemerythrin"/>
    <property type="match status" value="1"/>
</dbReference>
<name>A0A4U8VYV6_9NOCA</name>
<dbReference type="CDD" id="cd12108">
    <property type="entry name" value="Hr-like"/>
    <property type="match status" value="1"/>
</dbReference>
<dbReference type="Proteomes" id="UP000290439">
    <property type="component" value="Chromosome"/>
</dbReference>
<feature type="domain" description="Hemerythrin-like" evidence="2">
    <location>
        <begin position="3"/>
        <end position="123"/>
    </location>
</feature>
<dbReference type="PANTHER" id="PTHR35585">
    <property type="entry name" value="HHE DOMAIN PROTEIN (AFU_ORTHOLOGUE AFUA_4G00730)"/>
    <property type="match status" value="1"/>
</dbReference>
<evidence type="ECO:0000256" key="1">
    <source>
        <dbReference type="SAM" id="MobiDB-lite"/>
    </source>
</evidence>
<dbReference type="AlphaFoldDB" id="A0A4U8VYV6"/>
<sequence length="194" mass="21323">MDALAFLRTDHESVLGMIETLERGRGTSAADLEARKDLATSLVMAASQHEAVEEQYFWPEVRRALPDGDELADHALRQEDSAKHLLQKIDNTEAGSAEFERALNLFIVGVREHIEFEQNQVWPRMRQSAPAQTLDELGDRMALAKKTAPTRPRPATPSTGGAQKSAGLAAAVLDKARDLLSGRRSHQPPDPPPT</sequence>
<evidence type="ECO:0000259" key="2">
    <source>
        <dbReference type="Pfam" id="PF01814"/>
    </source>
</evidence>
<organism evidence="3 4">
    <name type="scientific">Nocardia cyriacigeorgica</name>
    <dbReference type="NCBI Taxonomy" id="135487"/>
    <lineage>
        <taxon>Bacteria</taxon>
        <taxon>Bacillati</taxon>
        <taxon>Actinomycetota</taxon>
        <taxon>Actinomycetes</taxon>
        <taxon>Mycobacteriales</taxon>
        <taxon>Nocardiaceae</taxon>
        <taxon>Nocardia</taxon>
    </lineage>
</organism>
<accession>A0A4U8VYV6</accession>
<evidence type="ECO:0000313" key="4">
    <source>
        <dbReference type="Proteomes" id="UP000290439"/>
    </source>
</evidence>
<gene>
    <name evidence="3" type="ORF">NCTC10797_01690</name>
</gene>
<dbReference type="Gene3D" id="1.20.120.520">
    <property type="entry name" value="nmb1532 protein domain like"/>
    <property type="match status" value="1"/>
</dbReference>
<proteinExistence type="predicted"/>
<dbReference type="RefSeq" id="WP_130916708.1">
    <property type="nucleotide sequence ID" value="NZ_LR215973.1"/>
</dbReference>
<reference evidence="3 4" key="1">
    <citation type="submission" date="2019-02" db="EMBL/GenBank/DDBJ databases">
        <authorList>
            <consortium name="Pathogen Informatics"/>
        </authorList>
    </citation>
    <scope>NUCLEOTIDE SEQUENCE [LARGE SCALE GENOMIC DNA]</scope>
    <source>
        <strain evidence="3 4">3012STDY6756504</strain>
    </source>
</reference>
<dbReference type="EMBL" id="LR215973">
    <property type="protein sequence ID" value="VFA97925.1"/>
    <property type="molecule type" value="Genomic_DNA"/>
</dbReference>
<dbReference type="PANTHER" id="PTHR35585:SF1">
    <property type="entry name" value="HHE DOMAIN PROTEIN (AFU_ORTHOLOGUE AFUA_4G00730)"/>
    <property type="match status" value="1"/>
</dbReference>
<feature type="region of interest" description="Disordered" evidence="1">
    <location>
        <begin position="145"/>
        <end position="194"/>
    </location>
</feature>